<evidence type="ECO:0000256" key="1">
    <source>
        <dbReference type="ARBA" id="ARBA00023015"/>
    </source>
</evidence>
<dbReference type="PANTHER" id="PTHR43133:SF8">
    <property type="entry name" value="RNA POLYMERASE SIGMA FACTOR HI_1459-RELATED"/>
    <property type="match status" value="1"/>
</dbReference>
<keyword evidence="4" id="KW-0804">Transcription</keyword>
<dbReference type="InterPro" id="IPR039425">
    <property type="entry name" value="RNA_pol_sigma-70-like"/>
</dbReference>
<evidence type="ECO:0000313" key="6">
    <source>
        <dbReference type="EMBL" id="HBJ09035.1"/>
    </source>
</evidence>
<accession>A0A354M3E6</accession>
<keyword evidence="3" id="KW-0238">DNA-binding</keyword>
<dbReference type="InterPro" id="IPR036388">
    <property type="entry name" value="WH-like_DNA-bd_sf"/>
</dbReference>
<dbReference type="SUPFAM" id="SSF88659">
    <property type="entry name" value="Sigma3 and sigma4 domains of RNA polymerase sigma factors"/>
    <property type="match status" value="1"/>
</dbReference>
<feature type="domain" description="RNA polymerase sigma factor 70 region 4 type 2" evidence="5">
    <location>
        <begin position="109"/>
        <end position="151"/>
    </location>
</feature>
<dbReference type="InterPro" id="IPR013249">
    <property type="entry name" value="RNA_pol_sigma70_r4_t2"/>
</dbReference>
<dbReference type="CDD" id="cd06171">
    <property type="entry name" value="Sigma70_r4"/>
    <property type="match status" value="1"/>
</dbReference>
<sequence length="166" mass="19571">MAENKEFYLVIKGEKVIVSEEVYRAYKSSDRAERKRKQRMWRCRIKREKGINNQWKRCQGNCEECQFKQQKMSDVSLDALKEEGFDGVDESLDVEANFIAREERKEMYQKLKQAISSLKPVQREIIKMIYVEGKSQKEVAKELGIAESTLSERVKLIISKLQEKIL</sequence>
<dbReference type="InterPro" id="IPR013324">
    <property type="entry name" value="RNA_pol_sigma_r3/r4-like"/>
</dbReference>
<dbReference type="EMBL" id="DNWC01000108">
    <property type="protein sequence ID" value="HBJ09035.1"/>
    <property type="molecule type" value="Genomic_DNA"/>
</dbReference>
<dbReference type="Proteomes" id="UP000262954">
    <property type="component" value="Unassembled WGS sequence"/>
</dbReference>
<evidence type="ECO:0000256" key="2">
    <source>
        <dbReference type="ARBA" id="ARBA00023082"/>
    </source>
</evidence>
<dbReference type="Pfam" id="PF08281">
    <property type="entry name" value="Sigma70_r4_2"/>
    <property type="match status" value="1"/>
</dbReference>
<keyword evidence="1" id="KW-0805">Transcription regulation</keyword>
<name>A0A354M3E6_9BACT</name>
<evidence type="ECO:0000259" key="5">
    <source>
        <dbReference type="Pfam" id="PF08281"/>
    </source>
</evidence>
<evidence type="ECO:0000313" key="7">
    <source>
        <dbReference type="Proteomes" id="UP000262954"/>
    </source>
</evidence>
<organism evidence="6 7">
    <name type="scientific">Coprobacter fastidiosus</name>
    <dbReference type="NCBI Taxonomy" id="1099853"/>
    <lineage>
        <taxon>Bacteria</taxon>
        <taxon>Pseudomonadati</taxon>
        <taxon>Bacteroidota</taxon>
        <taxon>Bacteroidia</taxon>
        <taxon>Bacteroidales</taxon>
        <taxon>Barnesiellaceae</taxon>
        <taxon>Coprobacter</taxon>
    </lineage>
</organism>
<evidence type="ECO:0000256" key="3">
    <source>
        <dbReference type="ARBA" id="ARBA00023125"/>
    </source>
</evidence>
<evidence type="ECO:0000256" key="4">
    <source>
        <dbReference type="ARBA" id="ARBA00023163"/>
    </source>
</evidence>
<dbReference type="GO" id="GO:0016987">
    <property type="term" value="F:sigma factor activity"/>
    <property type="evidence" value="ECO:0007669"/>
    <property type="project" value="UniProtKB-KW"/>
</dbReference>
<keyword evidence="2" id="KW-0731">Sigma factor</keyword>
<comment type="caution">
    <text evidence="6">The sequence shown here is derived from an EMBL/GenBank/DDBJ whole genome shotgun (WGS) entry which is preliminary data.</text>
</comment>
<dbReference type="GO" id="GO:0003677">
    <property type="term" value="F:DNA binding"/>
    <property type="evidence" value="ECO:0007669"/>
    <property type="project" value="UniProtKB-KW"/>
</dbReference>
<dbReference type="Gene3D" id="1.10.10.10">
    <property type="entry name" value="Winged helix-like DNA-binding domain superfamily/Winged helix DNA-binding domain"/>
    <property type="match status" value="1"/>
</dbReference>
<dbReference type="NCBIfam" id="TIGR02937">
    <property type="entry name" value="sigma70-ECF"/>
    <property type="match status" value="1"/>
</dbReference>
<proteinExistence type="predicted"/>
<reference evidence="6 7" key="1">
    <citation type="journal article" date="2018" name="Nat. Biotechnol.">
        <title>A standardized bacterial taxonomy based on genome phylogeny substantially revises the tree of life.</title>
        <authorList>
            <person name="Parks D.H."/>
            <person name="Chuvochina M."/>
            <person name="Waite D.W."/>
            <person name="Rinke C."/>
            <person name="Skarshewski A."/>
            <person name="Chaumeil P.A."/>
            <person name="Hugenholtz P."/>
        </authorList>
    </citation>
    <scope>NUCLEOTIDE SEQUENCE [LARGE SCALE GENOMIC DNA]</scope>
    <source>
        <strain evidence="6">UBA11482</strain>
    </source>
</reference>
<dbReference type="PANTHER" id="PTHR43133">
    <property type="entry name" value="RNA POLYMERASE ECF-TYPE SIGMA FACTO"/>
    <property type="match status" value="1"/>
</dbReference>
<protein>
    <recommendedName>
        <fullName evidence="5">RNA polymerase sigma factor 70 region 4 type 2 domain-containing protein</fullName>
    </recommendedName>
</protein>
<dbReference type="GO" id="GO:0006352">
    <property type="term" value="P:DNA-templated transcription initiation"/>
    <property type="evidence" value="ECO:0007669"/>
    <property type="project" value="InterPro"/>
</dbReference>
<gene>
    <name evidence="6" type="ORF">DDY73_08515</name>
</gene>
<dbReference type="AlphaFoldDB" id="A0A354M3E6"/>
<dbReference type="InterPro" id="IPR014284">
    <property type="entry name" value="RNA_pol_sigma-70_dom"/>
</dbReference>